<organism evidence="1">
    <name type="scientific">Balaenoptera musculus</name>
    <name type="common">Blue whale</name>
    <dbReference type="NCBI Taxonomy" id="9771"/>
    <lineage>
        <taxon>Eukaryota</taxon>
        <taxon>Metazoa</taxon>
        <taxon>Chordata</taxon>
        <taxon>Craniata</taxon>
        <taxon>Vertebrata</taxon>
        <taxon>Euteleostomi</taxon>
        <taxon>Mammalia</taxon>
        <taxon>Eutheria</taxon>
        <taxon>Laurasiatheria</taxon>
        <taxon>Artiodactyla</taxon>
        <taxon>Whippomorpha</taxon>
        <taxon>Cetacea</taxon>
        <taxon>Mysticeti</taxon>
        <taxon>Balaenopteridae</taxon>
        <taxon>Balaenoptera</taxon>
    </lineage>
</organism>
<sequence>MEGLSDLFLGIQEEEVLPGKGAVSPAQFALAFVTDTCEACAPLCAAGPLFRGMLLLRGQTTWEWARGRHSDDPGPSRNLQAAPGPRWVLVWLWPFPASPWPGGRHHLPDHS</sequence>
<dbReference type="Ensembl" id="ENSBMST00010029909.1">
    <property type="protein sequence ID" value="ENSBMSP00010027166.1"/>
    <property type="gene ID" value="ENSBMSG00010019769.1"/>
</dbReference>
<accession>A0A8C0E348</accession>
<protein>
    <submittedName>
        <fullName evidence="1">Uncharacterized protein</fullName>
    </submittedName>
</protein>
<dbReference type="GeneTree" id="ENSGT00940000175693"/>
<name>A0A8C0E348_BALMU</name>
<proteinExistence type="predicted"/>
<reference evidence="1" key="1">
    <citation type="submission" date="2023-09" db="UniProtKB">
        <authorList>
            <consortium name="Ensembl"/>
        </authorList>
    </citation>
    <scope>IDENTIFICATION</scope>
</reference>
<evidence type="ECO:0000313" key="1">
    <source>
        <dbReference type="Ensembl" id="ENSBMSP00010027166.1"/>
    </source>
</evidence>
<dbReference type="AlphaFoldDB" id="A0A8C0E348"/>